<dbReference type="RefSeq" id="WP_133743045.1">
    <property type="nucleotide sequence ID" value="NZ_SNYN01000023.1"/>
</dbReference>
<organism evidence="1 2">
    <name type="scientific">Actinorugispora endophytica</name>
    <dbReference type="NCBI Taxonomy" id="1605990"/>
    <lineage>
        <taxon>Bacteria</taxon>
        <taxon>Bacillati</taxon>
        <taxon>Actinomycetota</taxon>
        <taxon>Actinomycetes</taxon>
        <taxon>Streptosporangiales</taxon>
        <taxon>Nocardiopsidaceae</taxon>
        <taxon>Actinorugispora</taxon>
    </lineage>
</organism>
<keyword evidence="2" id="KW-1185">Reference proteome</keyword>
<dbReference type="Proteomes" id="UP000295281">
    <property type="component" value="Unassembled WGS sequence"/>
</dbReference>
<dbReference type="InterPro" id="IPR010985">
    <property type="entry name" value="Ribbon_hlx_hlx"/>
</dbReference>
<dbReference type="SUPFAM" id="SSF47598">
    <property type="entry name" value="Ribbon-helix-helix"/>
    <property type="match status" value="1"/>
</dbReference>
<evidence type="ECO:0008006" key="3">
    <source>
        <dbReference type="Google" id="ProtNLM"/>
    </source>
</evidence>
<dbReference type="AlphaFoldDB" id="A0A4R6UJ68"/>
<gene>
    <name evidence="1" type="ORF">EV190_12325</name>
</gene>
<evidence type="ECO:0000313" key="1">
    <source>
        <dbReference type="EMBL" id="TDQ46871.1"/>
    </source>
</evidence>
<reference evidence="1 2" key="1">
    <citation type="submission" date="2019-03" db="EMBL/GenBank/DDBJ databases">
        <title>Genomic Encyclopedia of Type Strains, Phase IV (KMG-IV): sequencing the most valuable type-strain genomes for metagenomic binning, comparative biology and taxonomic classification.</title>
        <authorList>
            <person name="Goeker M."/>
        </authorList>
    </citation>
    <scope>NUCLEOTIDE SEQUENCE [LARGE SCALE GENOMIC DNA]</scope>
    <source>
        <strain evidence="1 2">DSM 46770</strain>
    </source>
</reference>
<dbReference type="GO" id="GO:0006355">
    <property type="term" value="P:regulation of DNA-templated transcription"/>
    <property type="evidence" value="ECO:0007669"/>
    <property type="project" value="InterPro"/>
</dbReference>
<comment type="caution">
    <text evidence="1">The sequence shown here is derived from an EMBL/GenBank/DDBJ whole genome shotgun (WGS) entry which is preliminary data.</text>
</comment>
<dbReference type="Gene3D" id="1.10.1220.10">
    <property type="entry name" value="Met repressor-like"/>
    <property type="match status" value="1"/>
</dbReference>
<evidence type="ECO:0000313" key="2">
    <source>
        <dbReference type="Proteomes" id="UP000295281"/>
    </source>
</evidence>
<proteinExistence type="predicted"/>
<protein>
    <recommendedName>
        <fullName evidence="3">Ribbon-helix-helix CopG family protein</fullName>
    </recommendedName>
</protein>
<dbReference type="EMBL" id="SNYN01000023">
    <property type="protein sequence ID" value="TDQ46871.1"/>
    <property type="molecule type" value="Genomic_DNA"/>
</dbReference>
<dbReference type="InterPro" id="IPR013321">
    <property type="entry name" value="Arc_rbn_hlx_hlx"/>
</dbReference>
<accession>A0A4R6UJ68</accession>
<dbReference type="OrthoDB" id="3827902at2"/>
<sequence length="87" mass="9324">MASHKVSVTLPEELLEASKTTARARGVSLSALITEALESLRRSEEGRAAVREFEAEAGEITVSERARARAVLAGADARKLMREAESA</sequence>
<name>A0A4R6UJ68_9ACTN</name>